<dbReference type="PROSITE" id="PS51318">
    <property type="entry name" value="TAT"/>
    <property type="match status" value="1"/>
</dbReference>
<reference evidence="4" key="1">
    <citation type="journal article" date="2019" name="Int. J. Syst. Evol. Microbiol.">
        <title>The Global Catalogue of Microorganisms (GCM) 10K type strain sequencing project: providing services to taxonomists for standard genome sequencing and annotation.</title>
        <authorList>
            <consortium name="The Broad Institute Genomics Platform"/>
            <consortium name="The Broad Institute Genome Sequencing Center for Infectious Disease"/>
            <person name="Wu L."/>
            <person name="Ma J."/>
        </authorList>
    </citation>
    <scope>NUCLEOTIDE SEQUENCE [LARGE SCALE GENOMIC DNA]</scope>
    <source>
        <strain evidence="4">CCUG 53270</strain>
    </source>
</reference>
<evidence type="ECO:0000256" key="1">
    <source>
        <dbReference type="SAM" id="Phobius"/>
    </source>
</evidence>
<evidence type="ECO:0000259" key="2">
    <source>
        <dbReference type="Pfam" id="PF12708"/>
    </source>
</evidence>
<dbReference type="SUPFAM" id="SSF51126">
    <property type="entry name" value="Pectin lyase-like"/>
    <property type="match status" value="1"/>
</dbReference>
<protein>
    <submittedName>
        <fullName evidence="3">Glycosyl hydrolase family 28-related protein</fullName>
    </submittedName>
</protein>
<sequence length="607" mass="65650">MMDKNKESEEKDKRLSRREILTAIGMTGAAAMTGVLLNNGVANALSGGQTSVTDAVYKTGTGAQLLSTVDADDVSFLQAAGLSTRTAGDKLREWVSVKDFGAVGNGTTDDSAAFQAAIAYAESQAVTNPAPGASGSKLGRVSLFLPPGSYLITQPESLLRSSYTTSTVGLHIQGAGAGTTQVIYSPAAAGTYLAHNNNAWQFCSISDIEFYSTSTSNHFMRSYSTGQPQSWSFERIRFRGSWGYTFHLEGTDTNSEMNWCEVDWAGSCLKGVYVPSSGGSDQFLNYNFYSCNFEVQEGDFLQFEKGGNITVWGGSYIHIGANAGTFFKLLGAAHSYGVERFLCIGSRMEHRNANSKLIYCEWSAGIVSFINVDTSSSVPLRAATELVATFYSNNTKMPVIKFDNCRLLGKHEYMYRVNSFQYPHNIVYANCEINQHTSPSDFIVFTAEGGNANQGGTPTIHFTNTRGQGDPSRKSWECDYGFQKSSFGITKRTAISVKRADGKFPYSASTTVGFYVPMNARIVNIFLQSPAGAVTSTGAATFTVQTTEATPTVLATLTAPNHSQGFLLKQDLYFRCDTAEKCSLQLVAGSNVTQANPEAECIVEYIG</sequence>
<dbReference type="GO" id="GO:0016787">
    <property type="term" value="F:hydrolase activity"/>
    <property type="evidence" value="ECO:0007669"/>
    <property type="project" value="UniProtKB-KW"/>
</dbReference>
<comment type="caution">
    <text evidence="3">The sequence shown here is derived from an EMBL/GenBank/DDBJ whole genome shotgun (WGS) entry which is preliminary data.</text>
</comment>
<keyword evidence="3" id="KW-0378">Hydrolase</keyword>
<dbReference type="EMBL" id="JBHTLU010000013">
    <property type="protein sequence ID" value="MFD1220706.1"/>
    <property type="molecule type" value="Genomic_DNA"/>
</dbReference>
<feature type="domain" description="Rhamnogalacturonase A/B/Epimerase-like pectate lyase" evidence="2">
    <location>
        <begin position="94"/>
        <end position="201"/>
    </location>
</feature>
<dbReference type="RefSeq" id="WP_345587277.1">
    <property type="nucleotide sequence ID" value="NZ_BAABJG010000006.1"/>
</dbReference>
<dbReference type="InterPro" id="IPR011050">
    <property type="entry name" value="Pectin_lyase_fold/virulence"/>
</dbReference>
<dbReference type="Pfam" id="PF12708">
    <property type="entry name" value="Pect-lyase_RHGA_epim"/>
    <property type="match status" value="1"/>
</dbReference>
<evidence type="ECO:0000313" key="4">
    <source>
        <dbReference type="Proteomes" id="UP001597180"/>
    </source>
</evidence>
<name>A0ABW3ULI1_9BACL</name>
<dbReference type="InterPro" id="IPR024535">
    <property type="entry name" value="RHGA/B-epi-like_pectate_lyase"/>
</dbReference>
<dbReference type="InterPro" id="IPR006311">
    <property type="entry name" value="TAT_signal"/>
</dbReference>
<accession>A0ABW3ULI1</accession>
<gene>
    <name evidence="3" type="ORF">ACFQ4B_11280</name>
</gene>
<keyword evidence="4" id="KW-1185">Reference proteome</keyword>
<proteinExistence type="predicted"/>
<organism evidence="3 4">
    <name type="scientific">Paenibacillus vulneris</name>
    <dbReference type="NCBI Taxonomy" id="1133364"/>
    <lineage>
        <taxon>Bacteria</taxon>
        <taxon>Bacillati</taxon>
        <taxon>Bacillota</taxon>
        <taxon>Bacilli</taxon>
        <taxon>Bacillales</taxon>
        <taxon>Paenibacillaceae</taxon>
        <taxon>Paenibacillus</taxon>
    </lineage>
</organism>
<feature type="transmembrane region" description="Helical" evidence="1">
    <location>
        <begin position="20"/>
        <end position="37"/>
    </location>
</feature>
<keyword evidence="1" id="KW-0812">Transmembrane</keyword>
<evidence type="ECO:0000313" key="3">
    <source>
        <dbReference type="EMBL" id="MFD1220706.1"/>
    </source>
</evidence>
<keyword evidence="1" id="KW-0472">Membrane</keyword>
<keyword evidence="1" id="KW-1133">Transmembrane helix</keyword>
<dbReference type="Proteomes" id="UP001597180">
    <property type="component" value="Unassembled WGS sequence"/>
</dbReference>
<dbReference type="InterPro" id="IPR012334">
    <property type="entry name" value="Pectin_lyas_fold"/>
</dbReference>
<dbReference type="Gene3D" id="2.160.20.10">
    <property type="entry name" value="Single-stranded right-handed beta-helix, Pectin lyase-like"/>
    <property type="match status" value="1"/>
</dbReference>